<dbReference type="RefSeq" id="WP_221249798.1">
    <property type="nucleotide sequence ID" value="NZ_AP024355.1"/>
</dbReference>
<dbReference type="Gene3D" id="3.30.428.10">
    <property type="entry name" value="HIT-like"/>
    <property type="match status" value="2"/>
</dbReference>
<dbReference type="PIRSF" id="PIRSF000808">
    <property type="entry name" value="GalT"/>
    <property type="match status" value="1"/>
</dbReference>
<evidence type="ECO:0000259" key="4">
    <source>
        <dbReference type="Pfam" id="PF01087"/>
    </source>
</evidence>
<keyword evidence="1" id="KW-0808">Transferase</keyword>
<dbReference type="EMBL" id="AP024355">
    <property type="protein sequence ID" value="BCR06419.1"/>
    <property type="molecule type" value="Genomic_DNA"/>
</dbReference>
<reference evidence="5 6" key="1">
    <citation type="journal article" date="2016" name="C (Basel)">
        <title>Selective Growth of and Electricity Production by Marine Exoelectrogenic Bacteria in Self-Aggregated Hydrogel of Microbially Reduced Graphene Oxide.</title>
        <authorList>
            <person name="Yoshida N."/>
            <person name="Goto Y."/>
            <person name="Miyata Y."/>
        </authorList>
    </citation>
    <scope>NUCLEOTIDE SEQUENCE [LARGE SCALE GENOMIC DNA]</scope>
    <source>
        <strain evidence="5 6">NIT-T3</strain>
    </source>
</reference>
<protein>
    <submittedName>
        <fullName evidence="5">Galactose-1-phosphate uridylyltransferase</fullName>
    </submittedName>
</protein>
<dbReference type="InterPro" id="IPR036265">
    <property type="entry name" value="HIT-like_sf"/>
</dbReference>
<dbReference type="SUPFAM" id="SSF54197">
    <property type="entry name" value="HIT-like"/>
    <property type="match status" value="2"/>
</dbReference>
<name>A0ABN6E2N0_9BACT</name>
<dbReference type="Proteomes" id="UP001319827">
    <property type="component" value="Chromosome"/>
</dbReference>
<dbReference type="PANTHER" id="PTHR42763">
    <property type="entry name" value="ADP-GLUCOSE PHOSPHORYLASE"/>
    <property type="match status" value="1"/>
</dbReference>
<keyword evidence="6" id="KW-1185">Reference proteome</keyword>
<evidence type="ECO:0000313" key="6">
    <source>
        <dbReference type="Proteomes" id="UP001319827"/>
    </source>
</evidence>
<reference evidence="5 6" key="2">
    <citation type="journal article" date="2021" name="Int. J. Syst. Evol. Microbiol.">
        <title>Isolation and Polyphasic Characterization of Desulfuromonas versatilis sp. Nov., an Electrogenic Bacteria Capable of Versatile Metabolism Isolated from a Graphene Oxide-Reducing Enrichment Culture.</title>
        <authorList>
            <person name="Xie L."/>
            <person name="Yoshida N."/>
            <person name="Ishii S."/>
            <person name="Meng L."/>
        </authorList>
    </citation>
    <scope>NUCLEOTIDE SEQUENCE [LARGE SCALE GENOMIC DNA]</scope>
    <source>
        <strain evidence="5 6">NIT-T3</strain>
    </source>
</reference>
<evidence type="ECO:0000256" key="1">
    <source>
        <dbReference type="ARBA" id="ARBA00022679"/>
    </source>
</evidence>
<gene>
    <name evidence="5" type="primary">galT</name>
    <name evidence="5" type="ORF">DESUT3_34880</name>
</gene>
<dbReference type="InterPro" id="IPR053177">
    <property type="entry name" value="ADP-glucose_phosphorylase"/>
</dbReference>
<keyword evidence="3" id="KW-0119">Carbohydrate metabolism</keyword>
<evidence type="ECO:0000256" key="3">
    <source>
        <dbReference type="ARBA" id="ARBA00023277"/>
    </source>
</evidence>
<organism evidence="5 6">
    <name type="scientific">Desulfuromonas versatilis</name>
    <dbReference type="NCBI Taxonomy" id="2802975"/>
    <lineage>
        <taxon>Bacteria</taxon>
        <taxon>Pseudomonadati</taxon>
        <taxon>Thermodesulfobacteriota</taxon>
        <taxon>Desulfuromonadia</taxon>
        <taxon>Desulfuromonadales</taxon>
        <taxon>Desulfuromonadaceae</taxon>
        <taxon>Desulfuromonas</taxon>
    </lineage>
</organism>
<accession>A0ABN6E2N0</accession>
<dbReference type="InterPro" id="IPR005849">
    <property type="entry name" value="GalP_Utransf_N"/>
</dbReference>
<dbReference type="PANTHER" id="PTHR42763:SF1">
    <property type="entry name" value="UDP-GLUCOSE--HEXOSE-1-PHOSPHATE URIDYLYLTRANSFERASE"/>
    <property type="match status" value="1"/>
</dbReference>
<evidence type="ECO:0000313" key="5">
    <source>
        <dbReference type="EMBL" id="BCR06419.1"/>
    </source>
</evidence>
<evidence type="ECO:0000256" key="2">
    <source>
        <dbReference type="ARBA" id="ARBA00022695"/>
    </source>
</evidence>
<proteinExistence type="predicted"/>
<sequence>MSELRWDPLKKNWVILANNRGRRPQDFIIDREKVVMSACPFCYGREEKTTHEVFAIRTDGSRPNTPGWRVRVIPNKYPVLGIEGDLDKRGAGLYDVMNGIGAHEVIVENPDHERNMADLSPLEIADVLKAYQARLLDLRRDSRFRYILIFKNHGLEAGATIPHSHSQLIAVPVTPQAVSTKLSACREYFERKERCLICDLLNQELANGSGVVRDDGDYVVYTPYASSQAFEMRIVPRRHSHDFALLSEQEIAALARALKDSLMRLRSVLRDPPFNFVLHTAPPMHLRLGKPHYWNSLPYDFHWHIELVPRLTRIAGFEWGTGFHMNPTRPEDAARFLRETDLSVSF</sequence>
<feature type="domain" description="Galactose-1-phosphate uridyl transferase N-terminal" evidence="4">
    <location>
        <begin position="91"/>
        <end position="173"/>
    </location>
</feature>
<dbReference type="Pfam" id="PF01087">
    <property type="entry name" value="GalP_UDP_transf"/>
    <property type="match status" value="1"/>
</dbReference>
<dbReference type="InterPro" id="IPR001937">
    <property type="entry name" value="GalP_UDPtransf1"/>
</dbReference>
<keyword evidence="2 5" id="KW-0548">Nucleotidyltransferase</keyword>
<dbReference type="GO" id="GO:0016779">
    <property type="term" value="F:nucleotidyltransferase activity"/>
    <property type="evidence" value="ECO:0007669"/>
    <property type="project" value="UniProtKB-KW"/>
</dbReference>